<evidence type="ECO:0000256" key="2">
    <source>
        <dbReference type="ARBA" id="ARBA00007524"/>
    </source>
</evidence>
<dbReference type="Pfam" id="PF03073">
    <property type="entry name" value="TspO_MBR"/>
    <property type="match status" value="1"/>
</dbReference>
<protein>
    <recommendedName>
        <fullName evidence="9">Tryptophan-rich sensory protein</fullName>
    </recommendedName>
</protein>
<evidence type="ECO:0008006" key="9">
    <source>
        <dbReference type="Google" id="ProtNLM"/>
    </source>
</evidence>
<keyword evidence="3 6" id="KW-0812">Transmembrane</keyword>
<dbReference type="Gene3D" id="1.20.1260.100">
    <property type="entry name" value="TspO/MBR protein"/>
    <property type="match status" value="1"/>
</dbReference>
<evidence type="ECO:0000256" key="1">
    <source>
        <dbReference type="ARBA" id="ARBA00004141"/>
    </source>
</evidence>
<dbReference type="Proteomes" id="UP001501427">
    <property type="component" value="Unassembled WGS sequence"/>
</dbReference>
<evidence type="ECO:0000256" key="6">
    <source>
        <dbReference type="SAM" id="Phobius"/>
    </source>
</evidence>
<comment type="subcellular location">
    <subcellularLocation>
        <location evidence="1">Membrane</location>
        <topology evidence="1">Multi-pass membrane protein</topology>
    </subcellularLocation>
</comment>
<keyword evidence="4 6" id="KW-1133">Transmembrane helix</keyword>
<keyword evidence="8" id="KW-1185">Reference proteome</keyword>
<evidence type="ECO:0000256" key="4">
    <source>
        <dbReference type="ARBA" id="ARBA00022989"/>
    </source>
</evidence>
<accession>A0ABP3NF16</accession>
<dbReference type="PANTHER" id="PTHR10057">
    <property type="entry name" value="PERIPHERAL-TYPE BENZODIAZEPINE RECEPTOR"/>
    <property type="match status" value="1"/>
</dbReference>
<evidence type="ECO:0000256" key="3">
    <source>
        <dbReference type="ARBA" id="ARBA00022692"/>
    </source>
</evidence>
<sequence length="170" mass="17976">MKLGSEQGGPMGDRVKTYGATSAAVAVAAAVGGKAVDADSAWYRALAKPAWQPPGWTFGVVWTPLYASIAWASGRALLRSRGREQRALTASLGVNLALNAAWNVLFFRRRSTAAGVVGTVLLDVSNAELIRRTARADGAAGAALVPYAVWCLFATALNSDIAYRNRPARR</sequence>
<organism evidence="7 8">
    <name type="scientific">Actinomadura livida</name>
    <dbReference type="NCBI Taxonomy" id="79909"/>
    <lineage>
        <taxon>Bacteria</taxon>
        <taxon>Bacillati</taxon>
        <taxon>Actinomycetota</taxon>
        <taxon>Actinomycetes</taxon>
        <taxon>Streptosporangiales</taxon>
        <taxon>Thermomonosporaceae</taxon>
        <taxon>Actinomadura</taxon>
    </lineage>
</organism>
<evidence type="ECO:0000256" key="5">
    <source>
        <dbReference type="ARBA" id="ARBA00023136"/>
    </source>
</evidence>
<dbReference type="InterPro" id="IPR038330">
    <property type="entry name" value="TspO/MBR-related_sf"/>
</dbReference>
<evidence type="ECO:0000313" key="7">
    <source>
        <dbReference type="EMBL" id="GAA0543120.1"/>
    </source>
</evidence>
<gene>
    <name evidence="7" type="ORF">GCM10009546_01460</name>
</gene>
<evidence type="ECO:0000313" key="8">
    <source>
        <dbReference type="Proteomes" id="UP001501427"/>
    </source>
</evidence>
<keyword evidence="5 6" id="KW-0472">Membrane</keyword>
<proteinExistence type="inferred from homology"/>
<dbReference type="InterPro" id="IPR004307">
    <property type="entry name" value="TspO_MBR"/>
</dbReference>
<reference evidence="8" key="1">
    <citation type="journal article" date="2019" name="Int. J. Syst. Evol. Microbiol.">
        <title>The Global Catalogue of Microorganisms (GCM) 10K type strain sequencing project: providing services to taxonomists for standard genome sequencing and annotation.</title>
        <authorList>
            <consortium name="The Broad Institute Genomics Platform"/>
            <consortium name="The Broad Institute Genome Sequencing Center for Infectious Disease"/>
            <person name="Wu L."/>
            <person name="Ma J."/>
        </authorList>
    </citation>
    <scope>NUCLEOTIDE SEQUENCE [LARGE SCALE GENOMIC DNA]</scope>
    <source>
        <strain evidence="8">JCM 10667</strain>
    </source>
</reference>
<comment type="caution">
    <text evidence="7">The sequence shown here is derived from an EMBL/GenBank/DDBJ whole genome shotgun (WGS) entry which is preliminary data.</text>
</comment>
<dbReference type="EMBL" id="BAAAHD010000001">
    <property type="protein sequence ID" value="GAA0543120.1"/>
    <property type="molecule type" value="Genomic_DNA"/>
</dbReference>
<dbReference type="CDD" id="cd15904">
    <property type="entry name" value="TSPO_MBR"/>
    <property type="match status" value="1"/>
</dbReference>
<feature type="transmembrane region" description="Helical" evidence="6">
    <location>
        <begin position="56"/>
        <end position="78"/>
    </location>
</feature>
<name>A0ABP3NF16_9ACTN</name>
<dbReference type="PIRSF" id="PIRSF005859">
    <property type="entry name" value="PBR"/>
    <property type="match status" value="1"/>
</dbReference>
<dbReference type="PANTHER" id="PTHR10057:SF0">
    <property type="entry name" value="TRANSLOCATOR PROTEIN"/>
    <property type="match status" value="1"/>
</dbReference>
<comment type="similarity">
    <text evidence="2">Belongs to the TspO/BZRP family.</text>
</comment>